<evidence type="ECO:0000313" key="1">
    <source>
        <dbReference type="EMBL" id="KAJ8435723.1"/>
    </source>
</evidence>
<name>A0A9Q1K3F6_9CARY</name>
<dbReference type="EMBL" id="JAKOGI010000392">
    <property type="protein sequence ID" value="KAJ8435723.1"/>
    <property type="molecule type" value="Genomic_DNA"/>
</dbReference>
<accession>A0A9Q1K3F6</accession>
<protein>
    <submittedName>
        <fullName evidence="1">Uncharacterized protein</fullName>
    </submittedName>
</protein>
<proteinExistence type="predicted"/>
<keyword evidence="2" id="KW-1185">Reference proteome</keyword>
<dbReference type="AlphaFoldDB" id="A0A9Q1K3F6"/>
<dbReference type="Proteomes" id="UP001153076">
    <property type="component" value="Unassembled WGS sequence"/>
</dbReference>
<dbReference type="OrthoDB" id="2402896at2759"/>
<sequence length="209" mass="23843">MFGKEFIDGAAYNYKAAERCYIHAVLNKCQINIKPGVGVRWSKPYLGNSASKEHMGCSLVWKMQMVRKMNSIITASQMNKNARAHCEKYFMELKELMEFDMKKGRDLNSLPNVLNPHGSLQKGAKNKRFNSIIEKKCDQVKRRKTKKLPKIDITLPTFNLSSSRSHVQHLMGENEIQTKCDTNTLVCLKRGIKSNTYVYGCNSSSGRKV</sequence>
<comment type="caution">
    <text evidence="1">The sequence shown here is derived from an EMBL/GenBank/DDBJ whole genome shotgun (WGS) entry which is preliminary data.</text>
</comment>
<organism evidence="1 2">
    <name type="scientific">Carnegiea gigantea</name>
    <dbReference type="NCBI Taxonomy" id="171969"/>
    <lineage>
        <taxon>Eukaryota</taxon>
        <taxon>Viridiplantae</taxon>
        <taxon>Streptophyta</taxon>
        <taxon>Embryophyta</taxon>
        <taxon>Tracheophyta</taxon>
        <taxon>Spermatophyta</taxon>
        <taxon>Magnoliopsida</taxon>
        <taxon>eudicotyledons</taxon>
        <taxon>Gunneridae</taxon>
        <taxon>Pentapetalae</taxon>
        <taxon>Caryophyllales</taxon>
        <taxon>Cactineae</taxon>
        <taxon>Cactaceae</taxon>
        <taxon>Cactoideae</taxon>
        <taxon>Echinocereeae</taxon>
        <taxon>Carnegiea</taxon>
    </lineage>
</organism>
<evidence type="ECO:0000313" key="2">
    <source>
        <dbReference type="Proteomes" id="UP001153076"/>
    </source>
</evidence>
<reference evidence="1" key="1">
    <citation type="submission" date="2022-04" db="EMBL/GenBank/DDBJ databases">
        <title>Carnegiea gigantea Genome sequencing and assembly v2.</title>
        <authorList>
            <person name="Copetti D."/>
            <person name="Sanderson M.J."/>
            <person name="Burquez A."/>
            <person name="Wojciechowski M.F."/>
        </authorList>
    </citation>
    <scope>NUCLEOTIDE SEQUENCE</scope>
    <source>
        <strain evidence="1">SGP5-SGP5p</strain>
        <tissue evidence="1">Aerial part</tissue>
    </source>
</reference>
<gene>
    <name evidence="1" type="ORF">Cgig2_002680</name>
</gene>